<dbReference type="OrthoDB" id="153074at2759"/>
<dbReference type="GO" id="GO:0050664">
    <property type="term" value="F:oxidoreductase activity, acting on NAD(P)H, oxygen as acceptor"/>
    <property type="evidence" value="ECO:0007669"/>
    <property type="project" value="TreeGrafter"/>
</dbReference>
<name>G0S149_CHATD</name>
<dbReference type="KEGG" id="cthr:CTHT_0012340"/>
<evidence type="ECO:0000256" key="3">
    <source>
        <dbReference type="ARBA" id="ARBA00023002"/>
    </source>
</evidence>
<evidence type="ECO:0000313" key="5">
    <source>
        <dbReference type="Proteomes" id="UP000008066"/>
    </source>
</evidence>
<dbReference type="PANTHER" id="PTHR43008:SF8">
    <property type="entry name" value="BENZIL REDUCTASE ((S)-BENZOIN FORMING) IRC24"/>
    <property type="match status" value="1"/>
</dbReference>
<accession>G0S149</accession>
<dbReference type="AlphaFoldDB" id="G0S149"/>
<dbReference type="InterPro" id="IPR020904">
    <property type="entry name" value="Sc_DH/Rdtase_CS"/>
</dbReference>
<dbReference type="PRINTS" id="PR00081">
    <property type="entry name" value="GDHRDH"/>
</dbReference>
<reference evidence="4 5" key="1">
    <citation type="journal article" date="2011" name="Cell">
        <title>Insight into structure and assembly of the nuclear pore complex by utilizing the genome of a eukaryotic thermophile.</title>
        <authorList>
            <person name="Amlacher S."/>
            <person name="Sarges P."/>
            <person name="Flemming D."/>
            <person name="van Noort V."/>
            <person name="Kunze R."/>
            <person name="Devos D.P."/>
            <person name="Arumugam M."/>
            <person name="Bork P."/>
            <person name="Hurt E."/>
        </authorList>
    </citation>
    <scope>NUCLEOTIDE SEQUENCE [LARGE SCALE GENOMIC DNA]</scope>
    <source>
        <strain evidence="5">DSM 1495 / CBS 144.50 / IMI 039719</strain>
    </source>
</reference>
<dbReference type="STRING" id="759272.G0S149"/>
<dbReference type="EMBL" id="GL988039">
    <property type="protein sequence ID" value="EGS22759.1"/>
    <property type="molecule type" value="Genomic_DNA"/>
</dbReference>
<dbReference type="SUPFAM" id="SSF51735">
    <property type="entry name" value="NAD(P)-binding Rossmann-fold domains"/>
    <property type="match status" value="1"/>
</dbReference>
<dbReference type="InterPro" id="IPR002347">
    <property type="entry name" value="SDR_fam"/>
</dbReference>
<keyword evidence="3" id="KW-0560">Oxidoreductase</keyword>
<dbReference type="InterPro" id="IPR036291">
    <property type="entry name" value="NAD(P)-bd_dom_sf"/>
</dbReference>
<dbReference type="RefSeq" id="XP_006691751.1">
    <property type="nucleotide sequence ID" value="XM_006691688.1"/>
</dbReference>
<dbReference type="GO" id="GO:0016616">
    <property type="term" value="F:oxidoreductase activity, acting on the CH-OH group of donors, NAD or NADP as acceptor"/>
    <property type="evidence" value="ECO:0007669"/>
    <property type="project" value="UniProtKB-ARBA"/>
</dbReference>
<keyword evidence="5" id="KW-1185">Reference proteome</keyword>
<organism evidence="5">
    <name type="scientific">Chaetomium thermophilum (strain DSM 1495 / CBS 144.50 / IMI 039719)</name>
    <name type="common">Thermochaetoides thermophila</name>
    <dbReference type="NCBI Taxonomy" id="759272"/>
    <lineage>
        <taxon>Eukaryota</taxon>
        <taxon>Fungi</taxon>
        <taxon>Dikarya</taxon>
        <taxon>Ascomycota</taxon>
        <taxon>Pezizomycotina</taxon>
        <taxon>Sordariomycetes</taxon>
        <taxon>Sordariomycetidae</taxon>
        <taxon>Sordariales</taxon>
        <taxon>Chaetomiaceae</taxon>
        <taxon>Thermochaetoides</taxon>
    </lineage>
</organism>
<sequence length="196" mass="21288">MEPKVIIVTGASRGIGLAVARVLLQASHKVVLIARSAEQLQALKEQYPEQVAYLAADMTVSDVKETIPHLRKTKGRIIFTSSGAATGAYTAWAAYGSSKAALNSLAKHVAVEEPDIISVAISPGRVDTDMQKEIREKGTAMAPKEYETFKADFEQGRLVRPEQSGGVIARLAVDAKADLSGKYFKWDAPELVEYRQ</sequence>
<dbReference type="eggNOG" id="KOG1204">
    <property type="taxonomic scope" value="Eukaryota"/>
</dbReference>
<dbReference type="PANTHER" id="PTHR43008">
    <property type="entry name" value="BENZIL REDUCTASE"/>
    <property type="match status" value="1"/>
</dbReference>
<comment type="similarity">
    <text evidence="1">Belongs to the short-chain dehydrogenases/reductases (SDR) family.</text>
</comment>
<dbReference type="OMA" id="GAYTAWA"/>
<dbReference type="GeneID" id="18255272"/>
<dbReference type="Proteomes" id="UP000008066">
    <property type="component" value="Unassembled WGS sequence"/>
</dbReference>
<evidence type="ECO:0000313" key="4">
    <source>
        <dbReference type="EMBL" id="EGS22759.1"/>
    </source>
</evidence>
<gene>
    <name evidence="4" type="ORF">CTHT_0012340</name>
</gene>
<evidence type="ECO:0000256" key="2">
    <source>
        <dbReference type="ARBA" id="ARBA00022857"/>
    </source>
</evidence>
<evidence type="ECO:0000256" key="1">
    <source>
        <dbReference type="ARBA" id="ARBA00006484"/>
    </source>
</evidence>
<keyword evidence="2" id="KW-0521">NADP</keyword>
<protein>
    <submittedName>
        <fullName evidence="4">Uncharacterized protein</fullName>
    </submittedName>
</protein>
<proteinExistence type="inferred from homology"/>
<dbReference type="Gene3D" id="3.40.50.720">
    <property type="entry name" value="NAD(P)-binding Rossmann-like Domain"/>
    <property type="match status" value="2"/>
</dbReference>
<dbReference type="Pfam" id="PF00106">
    <property type="entry name" value="adh_short"/>
    <property type="match status" value="2"/>
</dbReference>
<dbReference type="HOGENOM" id="CLU_010194_2_11_1"/>
<dbReference type="PROSITE" id="PS00061">
    <property type="entry name" value="ADH_SHORT"/>
    <property type="match status" value="1"/>
</dbReference>